<keyword evidence="5" id="KW-1185">Reference proteome</keyword>
<feature type="compositionally biased region" description="Acidic residues" evidence="2">
    <location>
        <begin position="443"/>
        <end position="454"/>
    </location>
</feature>
<feature type="region of interest" description="Disordered" evidence="2">
    <location>
        <begin position="439"/>
        <end position="500"/>
    </location>
</feature>
<dbReference type="InterPro" id="IPR013087">
    <property type="entry name" value="Znf_C2H2_type"/>
</dbReference>
<proteinExistence type="predicted"/>
<gene>
    <name evidence="4" type="ORF">BDW02DRAFT_561926</name>
</gene>
<feature type="region of interest" description="Disordered" evidence="2">
    <location>
        <begin position="110"/>
        <end position="132"/>
    </location>
</feature>
<organism evidence="4 5">
    <name type="scientific">Decorospora gaudefroyi</name>
    <dbReference type="NCBI Taxonomy" id="184978"/>
    <lineage>
        <taxon>Eukaryota</taxon>
        <taxon>Fungi</taxon>
        <taxon>Dikarya</taxon>
        <taxon>Ascomycota</taxon>
        <taxon>Pezizomycotina</taxon>
        <taxon>Dothideomycetes</taxon>
        <taxon>Pleosporomycetidae</taxon>
        <taxon>Pleosporales</taxon>
        <taxon>Pleosporineae</taxon>
        <taxon>Pleosporaceae</taxon>
        <taxon>Decorospora</taxon>
    </lineage>
</organism>
<dbReference type="EMBL" id="ML975470">
    <property type="protein sequence ID" value="KAF1829056.1"/>
    <property type="molecule type" value="Genomic_DNA"/>
</dbReference>
<evidence type="ECO:0000313" key="4">
    <source>
        <dbReference type="EMBL" id="KAF1829056.1"/>
    </source>
</evidence>
<dbReference type="AlphaFoldDB" id="A0A6A5JZ76"/>
<dbReference type="OrthoDB" id="20872at2759"/>
<dbReference type="Proteomes" id="UP000800040">
    <property type="component" value="Unassembled WGS sequence"/>
</dbReference>
<feature type="region of interest" description="Disordered" evidence="2">
    <location>
        <begin position="574"/>
        <end position="600"/>
    </location>
</feature>
<dbReference type="GO" id="GO:0008270">
    <property type="term" value="F:zinc ion binding"/>
    <property type="evidence" value="ECO:0007669"/>
    <property type="project" value="UniProtKB-KW"/>
</dbReference>
<dbReference type="PANTHER" id="PTHR35391">
    <property type="entry name" value="C2H2-TYPE DOMAIN-CONTAINING PROTEIN-RELATED"/>
    <property type="match status" value="1"/>
</dbReference>
<accession>A0A6A5JZ76</accession>
<evidence type="ECO:0000259" key="3">
    <source>
        <dbReference type="PROSITE" id="PS50157"/>
    </source>
</evidence>
<keyword evidence="1" id="KW-0863">Zinc-finger</keyword>
<dbReference type="InterPro" id="IPR058925">
    <property type="entry name" value="zf-C2H2_AcuF"/>
</dbReference>
<feature type="domain" description="C2H2-type" evidence="3">
    <location>
        <begin position="357"/>
        <end position="381"/>
    </location>
</feature>
<sequence>MDLSTTAPADIVIATVVDELARDFINLADALTTESRFATQVPSTTIYDEFTRFKLWAGNIAAHRKGRRSLEYRLRDATLLKSEVHSLLNALSAALRNALSIANGERVPWDEMSASDTDSDSDQSDGSNSNAGLLGSTELSQLAASTKALITSLFRLSIAIRNPAPNSQSMSTITIDKSFFEQHDIQHVQEKFPKAPHFLVERLGRALSARRQYLTYREEHHQKMTKNIERIGHEKATTEFTTNSTEATPLPRIERATSMNLLDEGDDVASQTSYATSVNATIRVPPLPREARNKDFFECPLCFLLVSIPTPAGWKQHVYRDLHPYCCTYEHCTIADHLYDSRKAWFAHELEAHRTAWQCIEECSKVYEAESDFEKHVRKSHPDLASENTLSVLKRTSAKGADLGGQTECALCGKNLTLRALQRHLGSHQQHLALFALPPNLDNTEDDPNDDDEIDVRSMGAGAHNDEELSDMSDTSDTEEPDEAAEFYRPMSHTSNTEEVNKVGATIDLSNNQNSTPRNRRPDLGTFKCCRQCSKKWSMSEPVEPICPWCGSKEEKATRTMTWSSGYPLERAEYSDMDDESSPGFGEGKSPAIESEEMQTLPTYPKLHKDDIDEETLHYYEISYEYDADPDWFIMLQEMSQKELEILFEHTRRLRARQGKSPAIESEETQLDMHMRKRLADFGFVESQIEALVRDEKEKESLKTNQKGLERGTATSTLGSQIMGPPPTYAKIHKDHLDVETLHYYDIPYEYDTDPDYFIVLREMSEKETEVLFEHTRRLRAPRRKKDFSEAQKETPGSSKEYALQRRNSQRRIRSEAGSPIAS</sequence>
<protein>
    <recommendedName>
        <fullName evidence="3">C2H2-type domain-containing protein</fullName>
    </recommendedName>
</protein>
<feature type="region of interest" description="Disordered" evidence="2">
    <location>
        <begin position="782"/>
        <end position="823"/>
    </location>
</feature>
<reference evidence="4" key="1">
    <citation type="submission" date="2020-01" db="EMBL/GenBank/DDBJ databases">
        <authorList>
            <consortium name="DOE Joint Genome Institute"/>
            <person name="Haridas S."/>
            <person name="Albert R."/>
            <person name="Binder M."/>
            <person name="Bloem J."/>
            <person name="Labutti K."/>
            <person name="Salamov A."/>
            <person name="Andreopoulos B."/>
            <person name="Baker S.E."/>
            <person name="Barry K."/>
            <person name="Bills G."/>
            <person name="Bluhm B.H."/>
            <person name="Cannon C."/>
            <person name="Castanera R."/>
            <person name="Culley D.E."/>
            <person name="Daum C."/>
            <person name="Ezra D."/>
            <person name="Gonzalez J.B."/>
            <person name="Henrissat B."/>
            <person name="Kuo A."/>
            <person name="Liang C."/>
            <person name="Lipzen A."/>
            <person name="Lutzoni F."/>
            <person name="Magnuson J."/>
            <person name="Mondo S."/>
            <person name="Nolan M."/>
            <person name="Ohm R."/>
            <person name="Pangilinan J."/>
            <person name="Park H.-J."/>
            <person name="Ramirez L."/>
            <person name="Alfaro M."/>
            <person name="Sun H."/>
            <person name="Tritt A."/>
            <person name="Yoshinaga Y."/>
            <person name="Zwiers L.-H."/>
            <person name="Turgeon B.G."/>
            <person name="Goodwin S.B."/>
            <person name="Spatafora J.W."/>
            <person name="Crous P.W."/>
            <person name="Grigoriev I.V."/>
        </authorList>
    </citation>
    <scope>NUCLEOTIDE SEQUENCE</scope>
    <source>
        <strain evidence="4">P77</strain>
    </source>
</reference>
<dbReference type="SMART" id="SM00355">
    <property type="entry name" value="ZnF_C2H2"/>
    <property type="match status" value="4"/>
</dbReference>
<keyword evidence="1" id="KW-0862">Zinc</keyword>
<evidence type="ECO:0000313" key="5">
    <source>
        <dbReference type="Proteomes" id="UP000800040"/>
    </source>
</evidence>
<dbReference type="PROSITE" id="PS00028">
    <property type="entry name" value="ZINC_FINGER_C2H2_1"/>
    <property type="match status" value="1"/>
</dbReference>
<evidence type="ECO:0000256" key="2">
    <source>
        <dbReference type="SAM" id="MobiDB-lite"/>
    </source>
</evidence>
<name>A0A6A5JZ76_9PLEO</name>
<dbReference type="PANTHER" id="PTHR35391:SF7">
    <property type="entry name" value="C2H2-TYPE DOMAIN-CONTAINING PROTEIN"/>
    <property type="match status" value="1"/>
</dbReference>
<dbReference type="Pfam" id="PF26082">
    <property type="entry name" value="zf-C2H2_AcuF"/>
    <property type="match status" value="1"/>
</dbReference>
<feature type="compositionally biased region" description="Acidic residues" evidence="2">
    <location>
        <begin position="468"/>
        <end position="485"/>
    </location>
</feature>
<dbReference type="PROSITE" id="PS50157">
    <property type="entry name" value="ZINC_FINGER_C2H2_2"/>
    <property type="match status" value="1"/>
</dbReference>
<keyword evidence="1" id="KW-0479">Metal-binding</keyword>
<evidence type="ECO:0000256" key="1">
    <source>
        <dbReference type="PROSITE-ProRule" id="PRU00042"/>
    </source>
</evidence>